<gene>
    <name evidence="1" type="ORF">HNP46_000257</name>
</gene>
<accession>A0A7W7KEP0</accession>
<protein>
    <submittedName>
        <fullName evidence="1">Uncharacterized protein</fullName>
    </submittedName>
</protein>
<dbReference type="RefSeq" id="WP_184585710.1">
    <property type="nucleotide sequence ID" value="NZ_JACHLI010000001.1"/>
</dbReference>
<dbReference type="EMBL" id="JACHLI010000001">
    <property type="protein sequence ID" value="MBB4861446.1"/>
    <property type="molecule type" value="Genomic_DNA"/>
</dbReference>
<organism evidence="1 2">
    <name type="scientific">Pseudomonas nitroreducens</name>
    <dbReference type="NCBI Taxonomy" id="46680"/>
    <lineage>
        <taxon>Bacteria</taxon>
        <taxon>Pseudomonadati</taxon>
        <taxon>Pseudomonadota</taxon>
        <taxon>Gammaproteobacteria</taxon>
        <taxon>Pseudomonadales</taxon>
        <taxon>Pseudomonadaceae</taxon>
        <taxon>Pseudomonas</taxon>
    </lineage>
</organism>
<evidence type="ECO:0000313" key="2">
    <source>
        <dbReference type="Proteomes" id="UP000566995"/>
    </source>
</evidence>
<proteinExistence type="predicted"/>
<dbReference type="Proteomes" id="UP000566995">
    <property type="component" value="Unassembled WGS sequence"/>
</dbReference>
<dbReference type="AlphaFoldDB" id="A0A7W7KEP0"/>
<reference evidence="1 2" key="1">
    <citation type="submission" date="2020-08" db="EMBL/GenBank/DDBJ databases">
        <title>Functional genomics of gut bacteria from endangered species of beetles.</title>
        <authorList>
            <person name="Carlos-Shanley C."/>
        </authorList>
    </citation>
    <scope>NUCLEOTIDE SEQUENCE [LARGE SCALE GENOMIC DNA]</scope>
    <source>
        <strain evidence="1 2">S00179</strain>
    </source>
</reference>
<evidence type="ECO:0000313" key="1">
    <source>
        <dbReference type="EMBL" id="MBB4861446.1"/>
    </source>
</evidence>
<name>A0A7W7KEP0_PSENT</name>
<sequence>MTTTWQEICEAAAQDAMSLSAQFKSSYSAYEKYDGECQIVGITIDCESHDEEALPWIKLLNPATGDSFEGDTSEVSLAGDPKVERLLAVLNGVYSAARESGQHVGPQALMTDGTEAEKTAFLAVLAKL</sequence>
<comment type="caution">
    <text evidence="1">The sequence shown here is derived from an EMBL/GenBank/DDBJ whole genome shotgun (WGS) entry which is preliminary data.</text>
</comment>